<dbReference type="EMBL" id="JBHLXJ010000002">
    <property type="protein sequence ID" value="MFC0348623.1"/>
    <property type="molecule type" value="Genomic_DNA"/>
</dbReference>
<dbReference type="RefSeq" id="WP_390209749.1">
    <property type="nucleotide sequence ID" value="NZ_JBHLXJ010000002.1"/>
</dbReference>
<evidence type="ECO:0000256" key="1">
    <source>
        <dbReference type="ARBA" id="ARBA00009477"/>
    </source>
</evidence>
<evidence type="ECO:0000259" key="3">
    <source>
        <dbReference type="Pfam" id="PF25876"/>
    </source>
</evidence>
<dbReference type="Pfam" id="PF25917">
    <property type="entry name" value="BSH_RND"/>
    <property type="match status" value="1"/>
</dbReference>
<keyword evidence="7" id="KW-1185">Reference proteome</keyword>
<evidence type="ECO:0000259" key="4">
    <source>
        <dbReference type="Pfam" id="PF25917"/>
    </source>
</evidence>
<dbReference type="InterPro" id="IPR006143">
    <property type="entry name" value="RND_pump_MFP"/>
</dbReference>
<dbReference type="Gene3D" id="1.10.287.470">
    <property type="entry name" value="Helix hairpin bin"/>
    <property type="match status" value="1"/>
</dbReference>
<dbReference type="InterPro" id="IPR058625">
    <property type="entry name" value="MdtA-like_BSH"/>
</dbReference>
<name>A0ABV6IAL6_9BURK</name>
<dbReference type="InterPro" id="IPR058624">
    <property type="entry name" value="MdtA-like_HH"/>
</dbReference>
<sequence>MNSKYFLKQMIVLAAYGLLGASFSSSAQSSTPLATVKVRASEGDVTISADGVIEAIRSTAIAPQVAGEITQLPVQAGDIVKQGQLLVRLDARAAQQEFTASKAQVDAARANLAVAEKDYERQKLLFEKNYISQATLDRAQAQFKSAAAQANSQIAQANAIQTQSGFYTISAPYNGVVAEMPSAVGEMAMPGRSIMTMYDPSSLRAIFTVPQTKVANLKLSNDLSIEIPSMPAGQRFITPKSVTVLPLSDANTHTVQLRLELPTKVKGLQPGMFARIALPLDGTNINKTNNAEKRLYVPRSALFRRAEMYAVYVVNAQGKAVLRQVKPGRVSDTEQEILSGVATGELVAIDPLAASLSTAK</sequence>
<dbReference type="Gene3D" id="2.40.30.170">
    <property type="match status" value="1"/>
</dbReference>
<comment type="caution">
    <text evidence="6">The sequence shown here is derived from an EMBL/GenBank/DDBJ whole genome shotgun (WGS) entry which is preliminary data.</text>
</comment>
<dbReference type="PANTHER" id="PTHR30469">
    <property type="entry name" value="MULTIDRUG RESISTANCE PROTEIN MDTA"/>
    <property type="match status" value="1"/>
</dbReference>
<feature type="domain" description="Multidrug resistance protein MdtA-like alpha-helical hairpin" evidence="3">
    <location>
        <begin position="100"/>
        <end position="153"/>
    </location>
</feature>
<dbReference type="Proteomes" id="UP001589844">
    <property type="component" value="Unassembled WGS sequence"/>
</dbReference>
<protein>
    <submittedName>
        <fullName evidence="6">Efflux RND transporter periplasmic adaptor subunit</fullName>
    </submittedName>
</protein>
<feature type="domain" description="CusB-like beta-barrel" evidence="5">
    <location>
        <begin position="208"/>
        <end position="278"/>
    </location>
</feature>
<evidence type="ECO:0000256" key="2">
    <source>
        <dbReference type="SAM" id="SignalP"/>
    </source>
</evidence>
<dbReference type="Gene3D" id="2.40.50.100">
    <property type="match status" value="1"/>
</dbReference>
<dbReference type="Pfam" id="PF25876">
    <property type="entry name" value="HH_MFP_RND"/>
    <property type="match status" value="1"/>
</dbReference>
<dbReference type="Pfam" id="PF25954">
    <property type="entry name" value="Beta-barrel_RND_2"/>
    <property type="match status" value="1"/>
</dbReference>
<accession>A0ABV6IAL6</accession>
<dbReference type="Gene3D" id="2.40.420.20">
    <property type="match status" value="1"/>
</dbReference>
<evidence type="ECO:0000259" key="5">
    <source>
        <dbReference type="Pfam" id="PF25954"/>
    </source>
</evidence>
<gene>
    <name evidence="6" type="ORF">ACFFJH_02295</name>
</gene>
<reference evidence="6 7" key="1">
    <citation type="submission" date="2024-09" db="EMBL/GenBank/DDBJ databases">
        <authorList>
            <person name="Sun Q."/>
            <person name="Mori K."/>
        </authorList>
    </citation>
    <scope>NUCLEOTIDE SEQUENCE [LARGE SCALE GENOMIC DNA]</scope>
    <source>
        <strain evidence="6 7">CCM 8677</strain>
    </source>
</reference>
<evidence type="ECO:0000313" key="6">
    <source>
        <dbReference type="EMBL" id="MFC0348623.1"/>
    </source>
</evidence>
<evidence type="ECO:0000313" key="7">
    <source>
        <dbReference type="Proteomes" id="UP001589844"/>
    </source>
</evidence>
<dbReference type="NCBIfam" id="TIGR01730">
    <property type="entry name" value="RND_mfp"/>
    <property type="match status" value="1"/>
</dbReference>
<proteinExistence type="inferred from homology"/>
<dbReference type="PANTHER" id="PTHR30469:SF15">
    <property type="entry name" value="HLYD FAMILY OF SECRETION PROTEINS"/>
    <property type="match status" value="1"/>
</dbReference>
<feature type="domain" description="Multidrug resistance protein MdtA-like barrel-sandwich hybrid" evidence="4">
    <location>
        <begin position="59"/>
        <end position="192"/>
    </location>
</feature>
<comment type="similarity">
    <text evidence="1">Belongs to the membrane fusion protein (MFP) (TC 8.A.1) family.</text>
</comment>
<keyword evidence="2" id="KW-0732">Signal</keyword>
<dbReference type="SUPFAM" id="SSF111369">
    <property type="entry name" value="HlyD-like secretion proteins"/>
    <property type="match status" value="1"/>
</dbReference>
<organism evidence="6 7">
    <name type="scientific">Undibacterium danionis</name>
    <dbReference type="NCBI Taxonomy" id="1812100"/>
    <lineage>
        <taxon>Bacteria</taxon>
        <taxon>Pseudomonadati</taxon>
        <taxon>Pseudomonadota</taxon>
        <taxon>Betaproteobacteria</taxon>
        <taxon>Burkholderiales</taxon>
        <taxon>Oxalobacteraceae</taxon>
        <taxon>Undibacterium</taxon>
    </lineage>
</organism>
<dbReference type="InterPro" id="IPR058792">
    <property type="entry name" value="Beta-barrel_RND_2"/>
</dbReference>
<feature type="chain" id="PRO_5045769401" evidence="2">
    <location>
        <begin position="28"/>
        <end position="360"/>
    </location>
</feature>
<feature type="signal peptide" evidence="2">
    <location>
        <begin position="1"/>
        <end position="27"/>
    </location>
</feature>